<reference evidence="1 2" key="2">
    <citation type="submission" date="2007-09" db="EMBL/GenBank/DDBJ databases">
        <title>Draft genome sequence of Clostridium bolteae (ATCC BAA-613).</title>
        <authorList>
            <person name="Sudarsanam P."/>
            <person name="Ley R."/>
            <person name="Guruge J."/>
            <person name="Turnbaugh P.J."/>
            <person name="Mahowald M."/>
            <person name="Liep D."/>
            <person name="Gordon J."/>
        </authorList>
    </citation>
    <scope>NUCLEOTIDE SEQUENCE [LARGE SCALE GENOMIC DNA]</scope>
    <source>
        <strain evidence="2">ATCC BAA-613 / DSM 15670 / CCUG 46953 / JCM 12243 / WAL 16351</strain>
    </source>
</reference>
<accession>A8S549</accession>
<evidence type="ECO:0000313" key="1">
    <source>
        <dbReference type="EMBL" id="EDP12544.1"/>
    </source>
</evidence>
<comment type="caution">
    <text evidence="1">The sequence shown here is derived from an EMBL/GenBank/DDBJ whole genome shotgun (WGS) entry which is preliminary data.</text>
</comment>
<proteinExistence type="predicted"/>
<sequence length="44" mass="5268">MFLCRENNYAVNFKKCKVSPVNLLNFYIYLIKMLFIFNGCNDIL</sequence>
<dbReference type="EMBL" id="ABCC02000075">
    <property type="protein sequence ID" value="EDP12544.1"/>
    <property type="molecule type" value="Genomic_DNA"/>
</dbReference>
<dbReference type="Proteomes" id="UP000005396">
    <property type="component" value="Unassembled WGS sequence"/>
</dbReference>
<evidence type="ECO:0000313" key="2">
    <source>
        <dbReference type="Proteomes" id="UP000005396"/>
    </source>
</evidence>
<organism evidence="1 2">
    <name type="scientific">Enterocloster bolteae (strain ATCC BAA-613 / DSM 15670 / CCUG 46953 / JCM 12243 / WAL 16351)</name>
    <name type="common">Clostridium bolteae</name>
    <dbReference type="NCBI Taxonomy" id="411902"/>
    <lineage>
        <taxon>Bacteria</taxon>
        <taxon>Bacillati</taxon>
        <taxon>Bacillota</taxon>
        <taxon>Clostridia</taxon>
        <taxon>Lachnospirales</taxon>
        <taxon>Lachnospiraceae</taxon>
        <taxon>Enterocloster</taxon>
    </lineage>
</organism>
<reference evidence="1 2" key="1">
    <citation type="submission" date="2007-08" db="EMBL/GenBank/DDBJ databases">
        <authorList>
            <person name="Fulton L."/>
            <person name="Clifton S."/>
            <person name="Fulton B."/>
            <person name="Xu J."/>
            <person name="Minx P."/>
            <person name="Pepin K.H."/>
            <person name="Johnson M."/>
            <person name="Thiruvilangam P."/>
            <person name="Bhonagiri V."/>
            <person name="Nash W.E."/>
            <person name="Mardis E.R."/>
            <person name="Wilson R.K."/>
        </authorList>
    </citation>
    <scope>NUCLEOTIDE SEQUENCE [LARGE SCALE GENOMIC DNA]</scope>
    <source>
        <strain evidence="2">ATCC BAA-613 / DSM 15670 / CCUG 46953 / JCM 12243 / WAL 16351</strain>
    </source>
</reference>
<dbReference type="HOGENOM" id="CLU_3214395_0_0_9"/>
<dbReference type="PaxDb" id="411902-CLOBOL_07106"/>
<dbReference type="AlphaFoldDB" id="A8S549"/>
<protein>
    <submittedName>
        <fullName evidence="1">Uncharacterized protein</fullName>
    </submittedName>
</protein>
<name>A8S549_ENTBW</name>
<gene>
    <name evidence="1" type="ORF">CLOBOL_07106</name>
</gene>